<protein>
    <recommendedName>
        <fullName evidence="1">Transposase Tnp1/En/Spm-like domain-containing protein</fullName>
    </recommendedName>
</protein>
<dbReference type="Proteomes" id="UP000298416">
    <property type="component" value="Unassembled WGS sequence"/>
</dbReference>
<reference evidence="2" key="1">
    <citation type="submission" date="2018-01" db="EMBL/GenBank/DDBJ databases">
        <authorList>
            <person name="Mao J.F."/>
        </authorList>
    </citation>
    <scope>NUCLEOTIDE SEQUENCE</scope>
    <source>
        <strain evidence="2">Huo1</strain>
        <tissue evidence="2">Leaf</tissue>
    </source>
</reference>
<evidence type="ECO:0000313" key="3">
    <source>
        <dbReference type="Proteomes" id="UP000298416"/>
    </source>
</evidence>
<dbReference type="AlphaFoldDB" id="A0A8X8WTR8"/>
<keyword evidence="3" id="KW-1185">Reference proteome</keyword>
<feature type="domain" description="Transposase Tnp1/En/Spm-like" evidence="1">
    <location>
        <begin position="138"/>
        <end position="188"/>
    </location>
</feature>
<dbReference type="Pfam" id="PF03017">
    <property type="entry name" value="Transposase_23"/>
    <property type="match status" value="1"/>
</dbReference>
<name>A0A8X8WTR8_SALSN</name>
<reference evidence="2" key="2">
    <citation type="submission" date="2020-08" db="EMBL/GenBank/DDBJ databases">
        <title>Plant Genome Project.</title>
        <authorList>
            <person name="Zhang R.-G."/>
        </authorList>
    </citation>
    <scope>NUCLEOTIDE SEQUENCE</scope>
    <source>
        <strain evidence="2">Huo1</strain>
        <tissue evidence="2">Leaf</tissue>
    </source>
</reference>
<sequence length="219" mass="24619">MEAQVMLSLARLYVTSAMEDCSDQSLEGSDDAIAPDDIFAQIMGNDKPDHVRIMGRGVRPSDLWNETSKSTSHRLLVEYREKIEWLEARLATQERVCGSQADTRPNVIVCKPSSVNATTSHIDQVGTYVSLRSVFTRKIVAKGCIHSIDPSTKVGGQMLGFNCCEINVKVMVEPKEQLIRSYDNLQELSQTAGHMIAWPCFLVYFINYLLTYNYKCTLV</sequence>
<evidence type="ECO:0000259" key="1">
    <source>
        <dbReference type="Pfam" id="PF03017"/>
    </source>
</evidence>
<proteinExistence type="predicted"/>
<accession>A0A8X8WTR8</accession>
<gene>
    <name evidence="2" type="ORF">SASPL_137635</name>
</gene>
<comment type="caution">
    <text evidence="2">The sequence shown here is derived from an EMBL/GenBank/DDBJ whole genome shotgun (WGS) entry which is preliminary data.</text>
</comment>
<dbReference type="EMBL" id="PNBA02000014">
    <property type="protein sequence ID" value="KAG6400792.1"/>
    <property type="molecule type" value="Genomic_DNA"/>
</dbReference>
<organism evidence="2">
    <name type="scientific">Salvia splendens</name>
    <name type="common">Scarlet sage</name>
    <dbReference type="NCBI Taxonomy" id="180675"/>
    <lineage>
        <taxon>Eukaryota</taxon>
        <taxon>Viridiplantae</taxon>
        <taxon>Streptophyta</taxon>
        <taxon>Embryophyta</taxon>
        <taxon>Tracheophyta</taxon>
        <taxon>Spermatophyta</taxon>
        <taxon>Magnoliopsida</taxon>
        <taxon>eudicotyledons</taxon>
        <taxon>Gunneridae</taxon>
        <taxon>Pentapetalae</taxon>
        <taxon>asterids</taxon>
        <taxon>lamiids</taxon>
        <taxon>Lamiales</taxon>
        <taxon>Lamiaceae</taxon>
        <taxon>Nepetoideae</taxon>
        <taxon>Mentheae</taxon>
        <taxon>Salviinae</taxon>
        <taxon>Salvia</taxon>
        <taxon>Salvia subgen. Calosphace</taxon>
        <taxon>core Calosphace</taxon>
    </lineage>
</organism>
<dbReference type="InterPro" id="IPR004264">
    <property type="entry name" value="Transposase_23"/>
</dbReference>
<evidence type="ECO:0000313" key="2">
    <source>
        <dbReference type="EMBL" id="KAG6400792.1"/>
    </source>
</evidence>